<reference evidence="2 3" key="1">
    <citation type="submission" date="2019-08" db="EMBL/GenBank/DDBJ databases">
        <authorList>
            <person name="Vazquez-Campos X."/>
        </authorList>
    </citation>
    <scope>NUCLEOTIDE SEQUENCE [LARGE SCALE GENOMIC DNA]</scope>
    <source>
        <strain evidence="2">LFW-283_2</strain>
    </source>
</reference>
<feature type="transmembrane region" description="Helical" evidence="1">
    <location>
        <begin position="111"/>
        <end position="136"/>
    </location>
</feature>
<protein>
    <submittedName>
        <fullName evidence="2">Uncharacterized protein</fullName>
    </submittedName>
</protein>
<feature type="transmembrane region" description="Helical" evidence="1">
    <location>
        <begin position="43"/>
        <end position="66"/>
    </location>
</feature>
<organism evidence="2 3">
    <name type="scientific">Candidatus Bilamarchaeum dharawalense</name>
    <dbReference type="NCBI Taxonomy" id="2885759"/>
    <lineage>
        <taxon>Archaea</taxon>
        <taxon>Candidatus Micrarchaeota</taxon>
        <taxon>Candidatus Micrarchaeia</taxon>
        <taxon>Candidatus Anstonellales</taxon>
        <taxon>Candidatus Bilamarchaeaceae</taxon>
        <taxon>Candidatus Bilamarchaeum</taxon>
    </lineage>
</organism>
<sequence>MLLLLPVLDLFMNLKQIILLVVGLAALQSILILVGILPSLSQGSFLGTIVLFVRLMVIVYAGWIALDFKNALINGAITSGAGTMIFFVATLVGYLVHIPVLGVSLPLGPELVLVMLVSLLMNIILGTIFSGFGYFIGPWLGKRLSKDKNSKNSKKKK</sequence>
<keyword evidence="1" id="KW-0812">Transmembrane</keyword>
<keyword evidence="1" id="KW-1133">Transmembrane helix</keyword>
<dbReference type="EMBL" id="CABMJJ010000009">
    <property type="protein sequence ID" value="VVC03758.1"/>
    <property type="molecule type" value="Genomic_DNA"/>
</dbReference>
<keyword evidence="1" id="KW-0472">Membrane</keyword>
<dbReference type="Proteomes" id="UP000789941">
    <property type="component" value="Unassembled WGS sequence"/>
</dbReference>
<comment type="caution">
    <text evidence="2">The sequence shown here is derived from an EMBL/GenBank/DDBJ whole genome shotgun (WGS) entry which is preliminary data.</text>
</comment>
<feature type="transmembrane region" description="Helical" evidence="1">
    <location>
        <begin position="17"/>
        <end position="37"/>
    </location>
</feature>
<accession>A0A5E4LRI6</accession>
<evidence type="ECO:0000313" key="2">
    <source>
        <dbReference type="EMBL" id="VVC03758.1"/>
    </source>
</evidence>
<name>A0A5E4LRI6_9ARCH</name>
<evidence type="ECO:0000256" key="1">
    <source>
        <dbReference type="SAM" id="Phobius"/>
    </source>
</evidence>
<dbReference type="AlphaFoldDB" id="A0A5E4LRI6"/>
<gene>
    <name evidence="2" type="ORF">LFW2832_00510</name>
</gene>
<proteinExistence type="predicted"/>
<feature type="transmembrane region" description="Helical" evidence="1">
    <location>
        <begin position="73"/>
        <end position="96"/>
    </location>
</feature>
<evidence type="ECO:0000313" key="3">
    <source>
        <dbReference type="Proteomes" id="UP000789941"/>
    </source>
</evidence>